<dbReference type="Pfam" id="PF03466">
    <property type="entry name" value="LysR_substrate"/>
    <property type="match status" value="1"/>
</dbReference>
<evidence type="ECO:0000256" key="1">
    <source>
        <dbReference type="ARBA" id="ARBA00009437"/>
    </source>
</evidence>
<dbReference type="InterPro" id="IPR005119">
    <property type="entry name" value="LysR_subst-bd"/>
</dbReference>
<keyword evidence="7" id="KW-1185">Reference proteome</keyword>
<dbReference type="SUPFAM" id="SSF53850">
    <property type="entry name" value="Periplasmic binding protein-like II"/>
    <property type="match status" value="1"/>
</dbReference>
<dbReference type="PRINTS" id="PR00039">
    <property type="entry name" value="HTHLYSR"/>
</dbReference>
<reference evidence="7" key="1">
    <citation type="journal article" date="2019" name="Int. J. Syst. Evol. Microbiol.">
        <title>The Global Catalogue of Microorganisms (GCM) 10K type strain sequencing project: providing services to taxonomists for standard genome sequencing and annotation.</title>
        <authorList>
            <consortium name="The Broad Institute Genomics Platform"/>
            <consortium name="The Broad Institute Genome Sequencing Center for Infectious Disease"/>
            <person name="Wu L."/>
            <person name="Ma J."/>
        </authorList>
    </citation>
    <scope>NUCLEOTIDE SEQUENCE [LARGE SCALE GENOMIC DNA]</scope>
    <source>
        <strain evidence="7">JCM 18204</strain>
    </source>
</reference>
<dbReference type="InterPro" id="IPR036388">
    <property type="entry name" value="WH-like_DNA-bd_sf"/>
</dbReference>
<organism evidence="6 7">
    <name type="scientific">Lysobacter hankyongensis</name>
    <dbReference type="NCBI Taxonomy" id="1176535"/>
    <lineage>
        <taxon>Bacteria</taxon>
        <taxon>Pseudomonadati</taxon>
        <taxon>Pseudomonadota</taxon>
        <taxon>Gammaproteobacteria</taxon>
        <taxon>Lysobacterales</taxon>
        <taxon>Lysobacteraceae</taxon>
        <taxon>Lysobacter</taxon>
    </lineage>
</organism>
<dbReference type="Gene3D" id="3.40.190.290">
    <property type="match status" value="1"/>
</dbReference>
<comment type="caution">
    <text evidence="6">The sequence shown here is derived from an EMBL/GenBank/DDBJ whole genome shotgun (WGS) entry which is preliminary data.</text>
</comment>
<evidence type="ECO:0000259" key="5">
    <source>
        <dbReference type="PROSITE" id="PS50931"/>
    </source>
</evidence>
<dbReference type="PANTHER" id="PTHR30346:SF29">
    <property type="entry name" value="LYSR SUBSTRATE-BINDING"/>
    <property type="match status" value="1"/>
</dbReference>
<dbReference type="SUPFAM" id="SSF46785">
    <property type="entry name" value="Winged helix' DNA-binding domain"/>
    <property type="match status" value="1"/>
</dbReference>
<protein>
    <submittedName>
        <fullName evidence="6">LysR substrate-binding domain-containing protein</fullName>
    </submittedName>
</protein>
<dbReference type="CDD" id="cd05466">
    <property type="entry name" value="PBP2_LTTR_substrate"/>
    <property type="match status" value="1"/>
</dbReference>
<gene>
    <name evidence="6" type="ORF">GCM10023307_07950</name>
</gene>
<keyword evidence="2" id="KW-0805">Transcription regulation</keyword>
<proteinExistence type="inferred from homology"/>
<dbReference type="PANTHER" id="PTHR30346">
    <property type="entry name" value="TRANSCRIPTIONAL DUAL REGULATOR HCAR-RELATED"/>
    <property type="match status" value="1"/>
</dbReference>
<evidence type="ECO:0000256" key="2">
    <source>
        <dbReference type="ARBA" id="ARBA00023015"/>
    </source>
</evidence>
<dbReference type="EMBL" id="BAABJE010000002">
    <property type="protein sequence ID" value="GAA4785658.1"/>
    <property type="molecule type" value="Genomic_DNA"/>
</dbReference>
<accession>A0ABP9AWS6</accession>
<evidence type="ECO:0000313" key="7">
    <source>
        <dbReference type="Proteomes" id="UP001499959"/>
    </source>
</evidence>
<keyword evidence="3" id="KW-0238">DNA-binding</keyword>
<dbReference type="Proteomes" id="UP001499959">
    <property type="component" value="Unassembled WGS sequence"/>
</dbReference>
<comment type="similarity">
    <text evidence="1">Belongs to the LysR transcriptional regulatory family.</text>
</comment>
<evidence type="ECO:0000313" key="6">
    <source>
        <dbReference type="EMBL" id="GAA4785658.1"/>
    </source>
</evidence>
<evidence type="ECO:0000256" key="4">
    <source>
        <dbReference type="ARBA" id="ARBA00023163"/>
    </source>
</evidence>
<evidence type="ECO:0000256" key="3">
    <source>
        <dbReference type="ARBA" id="ARBA00023125"/>
    </source>
</evidence>
<dbReference type="Gene3D" id="1.10.10.10">
    <property type="entry name" value="Winged helix-like DNA-binding domain superfamily/Winged helix DNA-binding domain"/>
    <property type="match status" value="1"/>
</dbReference>
<dbReference type="PROSITE" id="PS50931">
    <property type="entry name" value="HTH_LYSR"/>
    <property type="match status" value="1"/>
</dbReference>
<keyword evidence="4" id="KW-0804">Transcription</keyword>
<dbReference type="RefSeq" id="WP_345302004.1">
    <property type="nucleotide sequence ID" value="NZ_BAABJE010000002.1"/>
</dbReference>
<dbReference type="Pfam" id="PF00126">
    <property type="entry name" value="HTH_1"/>
    <property type="match status" value="1"/>
</dbReference>
<sequence length="297" mass="31954">MNLLRDVSLDALTAFAEFAEDGNFSRAAIRLHLSQPALHTKIAKLGRAVGRPLYVRRGRTIEITPEGRRVQRHAREIAASMAMLQDELLGKNVVQPVTLAAGEGAFLYLLGQGLKAHLSDRSHVLQLVTADGAAAVEAVRSGRAHLGIACLETVPRDLAVEPFTRVGQVLAFPKKHAFASRRSIRLKDIAGSGLILPPVGRPHRTMLSQMLQSAQVHCEVAVEASGWEVMLHLVRLGMGLAVVNACCRIPAGVVARPMPELPALQYLIFSRKEGVSGAASALKKNLLASANAWKEAS</sequence>
<feature type="domain" description="HTH lysR-type" evidence="5">
    <location>
        <begin position="7"/>
        <end position="64"/>
    </location>
</feature>
<dbReference type="InterPro" id="IPR000847">
    <property type="entry name" value="LysR_HTH_N"/>
</dbReference>
<dbReference type="InterPro" id="IPR036390">
    <property type="entry name" value="WH_DNA-bd_sf"/>
</dbReference>
<name>A0ABP9AWS6_9GAMM</name>